<organism evidence="1 2">
    <name type="scientific">Trametes pubescens</name>
    <name type="common">White-rot fungus</name>
    <dbReference type="NCBI Taxonomy" id="154538"/>
    <lineage>
        <taxon>Eukaryota</taxon>
        <taxon>Fungi</taxon>
        <taxon>Dikarya</taxon>
        <taxon>Basidiomycota</taxon>
        <taxon>Agaricomycotina</taxon>
        <taxon>Agaricomycetes</taxon>
        <taxon>Polyporales</taxon>
        <taxon>Polyporaceae</taxon>
        <taxon>Trametes</taxon>
    </lineage>
</organism>
<dbReference type="EMBL" id="MNAD01000685">
    <property type="protein sequence ID" value="OJT11138.1"/>
    <property type="molecule type" value="Genomic_DNA"/>
</dbReference>
<dbReference type="Proteomes" id="UP000184267">
    <property type="component" value="Unassembled WGS sequence"/>
</dbReference>
<dbReference type="AlphaFoldDB" id="A0A1M2VUA2"/>
<evidence type="ECO:0000313" key="2">
    <source>
        <dbReference type="Proteomes" id="UP000184267"/>
    </source>
</evidence>
<dbReference type="OrthoDB" id="3183898at2759"/>
<protein>
    <submittedName>
        <fullName evidence="1">Uncharacterized protein</fullName>
    </submittedName>
</protein>
<keyword evidence="2" id="KW-1185">Reference proteome</keyword>
<name>A0A1M2VUA2_TRAPU</name>
<dbReference type="STRING" id="154538.A0A1M2VUA2"/>
<accession>A0A1M2VUA2</accession>
<evidence type="ECO:0000313" key="1">
    <source>
        <dbReference type="EMBL" id="OJT11138.1"/>
    </source>
</evidence>
<comment type="caution">
    <text evidence="1">The sequence shown here is derived from an EMBL/GenBank/DDBJ whole genome shotgun (WGS) entry which is preliminary data.</text>
</comment>
<proteinExistence type="predicted"/>
<sequence length="246" mass="27501">MSHHASSSSAPRETINELYFTGQGDPRHKCVAIGYHRDEPVVYKFDTVDLPQGTRTTVSASPIGSSPWPHQIAHPVPRARLAPAPQTPRPLPRHHSRRSRCGSALARAFALGPAPTQVTYNEQSVVAFFDWALAVHLGSVIKGADRAPMAELVKHGSSKTARSFQSGRGGSEKFEWRRVGDKHPYGYELFSLEPESRIGRYDPTPRELPKIGRAYALLEYGFHEENLIRDALLALCLNRWIDWRGM</sequence>
<gene>
    <name evidence="1" type="ORF">TRAPUB_12352</name>
</gene>
<reference evidence="1 2" key="1">
    <citation type="submission" date="2016-10" db="EMBL/GenBank/DDBJ databases">
        <title>Genome sequence of the basidiomycete white-rot fungus Trametes pubescens.</title>
        <authorList>
            <person name="Makela M.R."/>
            <person name="Granchi Z."/>
            <person name="Peng M."/>
            <person name="De Vries R.P."/>
            <person name="Grigoriev I."/>
            <person name="Riley R."/>
            <person name="Hilden K."/>
        </authorList>
    </citation>
    <scope>NUCLEOTIDE SEQUENCE [LARGE SCALE GENOMIC DNA]</scope>
    <source>
        <strain evidence="1 2">FBCC735</strain>
    </source>
</reference>